<proteinExistence type="predicted"/>
<evidence type="ECO:0000313" key="1">
    <source>
        <dbReference type="EMBL" id="KAE9034774.1"/>
    </source>
</evidence>
<sequence length="193" mass="21293">MEAPIDWKYVITQIVADTVESTWPCAKYVALLCVLPGAGKSVFSRFLAAEFREAFKRKRNTDGTTPEVRVCGSEFNEAHADLLRGSGRDMAEDDVKLSLQAADVVIIDEMHLTAADRQRIIVVVTSEWAKVGCEGAVIMVKLSCRDKARPLKLNKQSCRALPTAIVEVLFQQFDADIGSEVPAFTVKSFAQPE</sequence>
<dbReference type="Proteomes" id="UP000429607">
    <property type="component" value="Unassembled WGS sequence"/>
</dbReference>
<dbReference type="SUPFAM" id="SSF52540">
    <property type="entry name" value="P-loop containing nucleoside triphosphate hydrolases"/>
    <property type="match status" value="1"/>
</dbReference>
<comment type="caution">
    <text evidence="1">The sequence shown here is derived from an EMBL/GenBank/DDBJ whole genome shotgun (WGS) entry which is preliminary data.</text>
</comment>
<dbReference type="InterPro" id="IPR027417">
    <property type="entry name" value="P-loop_NTPase"/>
</dbReference>
<accession>A0A6A3MZV3</accession>
<name>A0A6A3MZV3_9STRA</name>
<dbReference type="AlphaFoldDB" id="A0A6A3MZV3"/>
<dbReference type="EMBL" id="QXFV01000536">
    <property type="protein sequence ID" value="KAE9034774.1"/>
    <property type="molecule type" value="Genomic_DNA"/>
</dbReference>
<evidence type="ECO:0008006" key="3">
    <source>
        <dbReference type="Google" id="ProtNLM"/>
    </source>
</evidence>
<organism evidence="1 2">
    <name type="scientific">Phytophthora rubi</name>
    <dbReference type="NCBI Taxonomy" id="129364"/>
    <lineage>
        <taxon>Eukaryota</taxon>
        <taxon>Sar</taxon>
        <taxon>Stramenopiles</taxon>
        <taxon>Oomycota</taxon>
        <taxon>Peronosporomycetes</taxon>
        <taxon>Peronosporales</taxon>
        <taxon>Peronosporaceae</taxon>
        <taxon>Phytophthora</taxon>
    </lineage>
</organism>
<reference evidence="1 2" key="1">
    <citation type="submission" date="2018-09" db="EMBL/GenBank/DDBJ databases">
        <title>Genomic investigation of the strawberry pathogen Phytophthora fragariae indicates pathogenicity is determined by transcriptional variation in three key races.</title>
        <authorList>
            <person name="Adams T.M."/>
            <person name="Armitage A.D."/>
            <person name="Sobczyk M.K."/>
            <person name="Bates H.J."/>
            <person name="Dunwell J.M."/>
            <person name="Nellist C.F."/>
            <person name="Harrison R.J."/>
        </authorList>
    </citation>
    <scope>NUCLEOTIDE SEQUENCE [LARGE SCALE GENOMIC DNA]</scope>
    <source>
        <strain evidence="1 2">SCRP249</strain>
    </source>
</reference>
<gene>
    <name evidence="1" type="ORF">PR001_g9577</name>
</gene>
<evidence type="ECO:0000313" key="2">
    <source>
        <dbReference type="Proteomes" id="UP000429607"/>
    </source>
</evidence>
<dbReference type="Gene3D" id="3.40.50.300">
    <property type="entry name" value="P-loop containing nucleotide triphosphate hydrolases"/>
    <property type="match status" value="1"/>
</dbReference>
<protein>
    <recommendedName>
        <fullName evidence="3">AAA+ ATPase domain-containing protein</fullName>
    </recommendedName>
</protein>